<dbReference type="OMA" id="RNIEWAT"/>
<dbReference type="InterPro" id="IPR055439">
    <property type="entry name" value="Beta-prop_EML_1st"/>
</dbReference>
<keyword evidence="15" id="KW-1185">Reference proteome</keyword>
<keyword evidence="10" id="KW-1133">Transmembrane helix</keyword>
<feature type="compositionally biased region" description="Polar residues" evidence="9">
    <location>
        <begin position="22"/>
        <end position="67"/>
    </location>
</feature>
<evidence type="ECO:0000256" key="5">
    <source>
        <dbReference type="ARBA" id="ARBA00022701"/>
    </source>
</evidence>
<keyword evidence="6" id="KW-0677">Repeat</keyword>
<feature type="domain" description="EML-like second beta-propeller" evidence="12">
    <location>
        <begin position="446"/>
        <end position="714"/>
    </location>
</feature>
<evidence type="ECO:0000313" key="15">
    <source>
        <dbReference type="Proteomes" id="UP000014760"/>
    </source>
</evidence>
<dbReference type="PANTHER" id="PTHR13720">
    <property type="entry name" value="WD-40 REPEAT PROTEIN"/>
    <property type="match status" value="1"/>
</dbReference>
<organism evidence="13">
    <name type="scientific">Capitella teleta</name>
    <name type="common">Polychaete worm</name>
    <dbReference type="NCBI Taxonomy" id="283909"/>
    <lineage>
        <taxon>Eukaryota</taxon>
        <taxon>Metazoa</taxon>
        <taxon>Spiralia</taxon>
        <taxon>Lophotrochozoa</taxon>
        <taxon>Annelida</taxon>
        <taxon>Polychaeta</taxon>
        <taxon>Sedentaria</taxon>
        <taxon>Scolecida</taxon>
        <taxon>Capitellidae</taxon>
        <taxon>Capitella</taxon>
    </lineage>
</organism>
<dbReference type="InterPro" id="IPR055442">
    <property type="entry name" value="Beta-prop_EML-like_2nd"/>
</dbReference>
<reference evidence="15" key="1">
    <citation type="submission" date="2012-12" db="EMBL/GenBank/DDBJ databases">
        <authorList>
            <person name="Hellsten U."/>
            <person name="Grimwood J."/>
            <person name="Chapman J.A."/>
            <person name="Shapiro H."/>
            <person name="Aerts A."/>
            <person name="Otillar R.P."/>
            <person name="Terry A.Y."/>
            <person name="Boore J.L."/>
            <person name="Simakov O."/>
            <person name="Marletaz F."/>
            <person name="Cho S.-J."/>
            <person name="Edsinger-Gonzales E."/>
            <person name="Havlak P."/>
            <person name="Kuo D.-H."/>
            <person name="Larsson T."/>
            <person name="Lv J."/>
            <person name="Arendt D."/>
            <person name="Savage R."/>
            <person name="Osoegawa K."/>
            <person name="de Jong P."/>
            <person name="Lindberg D.R."/>
            <person name="Seaver E.C."/>
            <person name="Weisblat D.A."/>
            <person name="Putnam N.H."/>
            <person name="Grigoriev I.V."/>
            <person name="Rokhsar D.S."/>
        </authorList>
    </citation>
    <scope>NUCLEOTIDE SEQUENCE</scope>
    <source>
        <strain evidence="15">I ESC-2004</strain>
    </source>
</reference>
<evidence type="ECO:0000313" key="14">
    <source>
        <dbReference type="EnsemblMetazoa" id="CapteP152534"/>
    </source>
</evidence>
<dbReference type="InterPro" id="IPR036322">
    <property type="entry name" value="WD40_repeat_dom_sf"/>
</dbReference>
<dbReference type="Proteomes" id="UP000014760">
    <property type="component" value="Unassembled WGS sequence"/>
</dbReference>
<dbReference type="SUPFAM" id="SSF50998">
    <property type="entry name" value="Quinoprotein alcohol dehydrogenase-like"/>
    <property type="match status" value="1"/>
</dbReference>
<evidence type="ECO:0000256" key="9">
    <source>
        <dbReference type="SAM" id="MobiDB-lite"/>
    </source>
</evidence>
<comment type="similarity">
    <text evidence="2">Belongs to the WD repeat EMAP family.</text>
</comment>
<proteinExistence type="inferred from homology"/>
<dbReference type="FunFam" id="2.130.10.10:FF:000005">
    <property type="entry name" value="Putative echinoderm microtubule-associated protein-like 1"/>
    <property type="match status" value="1"/>
</dbReference>
<dbReference type="SUPFAM" id="SSF50978">
    <property type="entry name" value="WD40 repeat-like"/>
    <property type="match status" value="1"/>
</dbReference>
<dbReference type="STRING" id="283909.R7TJT9"/>
<gene>
    <name evidence="13" type="ORF">CAPTEDRAFT_152534</name>
</gene>
<feature type="compositionally biased region" description="Polar residues" evidence="9">
    <location>
        <begin position="1"/>
        <end position="11"/>
    </location>
</feature>
<dbReference type="EMBL" id="KB309539">
    <property type="protein sequence ID" value="ELT93984.1"/>
    <property type="molecule type" value="Genomic_DNA"/>
</dbReference>
<evidence type="ECO:0000256" key="4">
    <source>
        <dbReference type="ARBA" id="ARBA00022574"/>
    </source>
</evidence>
<feature type="repeat" description="WD" evidence="8">
    <location>
        <begin position="439"/>
        <end position="471"/>
    </location>
</feature>
<dbReference type="PANTHER" id="PTHR13720:SF50">
    <property type="entry name" value="ECHINODERM MICROTUBULE-ASSOCIATED PROTEIN-LIKE 2"/>
    <property type="match status" value="1"/>
</dbReference>
<evidence type="ECO:0000256" key="10">
    <source>
        <dbReference type="SAM" id="Phobius"/>
    </source>
</evidence>
<evidence type="ECO:0000256" key="1">
    <source>
        <dbReference type="ARBA" id="ARBA00004245"/>
    </source>
</evidence>
<dbReference type="PROSITE" id="PS50082">
    <property type="entry name" value="WD_REPEATS_2"/>
    <property type="match status" value="3"/>
</dbReference>
<dbReference type="InterPro" id="IPR015943">
    <property type="entry name" value="WD40/YVTN_repeat-like_dom_sf"/>
</dbReference>
<keyword evidence="10" id="KW-0472">Membrane</keyword>
<dbReference type="Pfam" id="PF23414">
    <property type="entry name" value="Beta-prop_EML_2"/>
    <property type="match status" value="1"/>
</dbReference>
<dbReference type="InterPro" id="IPR005108">
    <property type="entry name" value="HELP"/>
</dbReference>
<feature type="repeat" description="WD" evidence="8">
    <location>
        <begin position="680"/>
        <end position="716"/>
    </location>
</feature>
<accession>R7TJT9</accession>
<dbReference type="OrthoDB" id="47802at2759"/>
<dbReference type="EMBL" id="AMQN01012471">
    <property type="status" value="NOT_ANNOTATED_CDS"/>
    <property type="molecule type" value="Genomic_DNA"/>
</dbReference>
<dbReference type="PROSITE" id="PS50294">
    <property type="entry name" value="WD_REPEATS_REGION"/>
    <property type="match status" value="3"/>
</dbReference>
<feature type="region of interest" description="Disordered" evidence="9">
    <location>
        <begin position="1"/>
        <end position="81"/>
    </location>
</feature>
<name>R7TJT9_CAPTE</name>
<dbReference type="HOGENOM" id="CLU_011754_2_0_1"/>
<protein>
    <submittedName>
        <fullName evidence="13 14">Uncharacterized protein</fullName>
    </submittedName>
</protein>
<evidence type="ECO:0000256" key="2">
    <source>
        <dbReference type="ARBA" id="ARBA00006489"/>
    </source>
</evidence>
<keyword evidence="5" id="KW-0493">Microtubule</keyword>
<reference evidence="14" key="3">
    <citation type="submission" date="2015-06" db="UniProtKB">
        <authorList>
            <consortium name="EnsemblMetazoa"/>
        </authorList>
    </citation>
    <scope>IDENTIFICATION</scope>
</reference>
<dbReference type="InterPro" id="IPR011047">
    <property type="entry name" value="Quinoprotein_ADH-like_sf"/>
</dbReference>
<sequence>MRNSTGPSRRSNAPMKSEASRRTASTEMLSSPKVTSTPRNPRHSSSGTPTGPSKKWSTSSNSMNENGHNGHMTSHREPSYNTDDGSMRFYMRGRSLNFYSPSNIQDYEISNIGDAPSEKLKLDWVYGYRGRDARCNLYLLPTGEMVYFMAAVVILYNVEEQMQRHYLGHTDDVKCLAVHPDKITIATGQVAGHDKREGKPHIRIWNSVSLTTLKIIGLGDFDRAVACVAFSKADGGQYLSAVDEANEHVISLWDWQKSDKGQKITETKSSTEAVLGCEFHPCEKNIVVTYGKGQISFWNIDGGTLTRKMGIYERHEKPKFVTCIAFAENGDVLSGDSNGNLFVWGRGNNKVTLAVTSAHEGGIFSICIMKDGTFVTGGKDKKIVEWTSSYKRSGREYEIAEHFGSIRMLSQGRGSALLVGTTKNCILQGSLDLEFSPIVQGHMEELWGLATHPSQHQFVTCGYDKQLYMWDSLTHSLVWSKEFPDGCHSAGFHPDGNILVVGMTTPKWSVIDLSTRDIVVTHTDGNEQIEVVTFSPDGTHIALGSRDNFIYIYAVSEGGRKYNRVGRCSGHSSFVTHVDWSSDGQYLQSNSGDYEVLFWCATSCKQITSALSMRDVAWATHSCTLAFNVCGIWPEGADGTDVNACARSNNNNLLASADDFGKVTLFRYPCCQPKSTGLICGGHSSHVTNVKFMNDDTRLLSTGGKDMSIMQWEVIE</sequence>
<dbReference type="GO" id="GO:0000226">
    <property type="term" value="P:microtubule cytoskeleton organization"/>
    <property type="evidence" value="ECO:0007669"/>
    <property type="project" value="TreeGrafter"/>
</dbReference>
<dbReference type="AlphaFoldDB" id="R7TJT9"/>
<evidence type="ECO:0000256" key="8">
    <source>
        <dbReference type="PROSITE-ProRule" id="PRU00221"/>
    </source>
</evidence>
<dbReference type="EnsemblMetazoa" id="CapteT152534">
    <property type="protein sequence ID" value="CapteP152534"/>
    <property type="gene ID" value="CapteG152534"/>
</dbReference>
<keyword evidence="4 8" id="KW-0853">WD repeat</keyword>
<evidence type="ECO:0000259" key="11">
    <source>
        <dbReference type="Pfam" id="PF23409"/>
    </source>
</evidence>
<comment type="subcellular location">
    <subcellularLocation>
        <location evidence="1">Cytoplasm</location>
        <location evidence="1">Cytoskeleton</location>
    </subcellularLocation>
</comment>
<evidence type="ECO:0000259" key="12">
    <source>
        <dbReference type="Pfam" id="PF23414"/>
    </source>
</evidence>
<keyword evidence="3" id="KW-0963">Cytoplasm</keyword>
<feature type="domain" description="EML-like first beta-propeller" evidence="11">
    <location>
        <begin position="163"/>
        <end position="429"/>
    </location>
</feature>
<reference evidence="13 15" key="2">
    <citation type="journal article" date="2013" name="Nature">
        <title>Insights into bilaterian evolution from three spiralian genomes.</title>
        <authorList>
            <person name="Simakov O."/>
            <person name="Marletaz F."/>
            <person name="Cho S.J."/>
            <person name="Edsinger-Gonzales E."/>
            <person name="Havlak P."/>
            <person name="Hellsten U."/>
            <person name="Kuo D.H."/>
            <person name="Larsson T."/>
            <person name="Lv J."/>
            <person name="Arendt D."/>
            <person name="Savage R."/>
            <person name="Osoegawa K."/>
            <person name="de Jong P."/>
            <person name="Grimwood J."/>
            <person name="Chapman J.A."/>
            <person name="Shapiro H."/>
            <person name="Aerts A."/>
            <person name="Otillar R.P."/>
            <person name="Terry A.Y."/>
            <person name="Boore J.L."/>
            <person name="Grigoriev I.V."/>
            <person name="Lindberg D.R."/>
            <person name="Seaver E.C."/>
            <person name="Weisblat D.A."/>
            <person name="Putnam N.H."/>
            <person name="Rokhsar D.S."/>
        </authorList>
    </citation>
    <scope>NUCLEOTIDE SEQUENCE</scope>
    <source>
        <strain evidence="13 15">I ESC-2004</strain>
    </source>
</reference>
<keyword evidence="7" id="KW-0206">Cytoskeleton</keyword>
<dbReference type="InterPro" id="IPR050630">
    <property type="entry name" value="WD_repeat_EMAP"/>
</dbReference>
<dbReference type="Gene3D" id="2.130.10.10">
    <property type="entry name" value="YVTN repeat-like/Quinoprotein amine dehydrogenase"/>
    <property type="match status" value="2"/>
</dbReference>
<dbReference type="InterPro" id="IPR001680">
    <property type="entry name" value="WD40_rpt"/>
</dbReference>
<dbReference type="GO" id="GO:0005874">
    <property type="term" value="C:microtubule"/>
    <property type="evidence" value="ECO:0007669"/>
    <property type="project" value="UniProtKB-KW"/>
</dbReference>
<dbReference type="GO" id="GO:0008017">
    <property type="term" value="F:microtubule binding"/>
    <property type="evidence" value="ECO:0007669"/>
    <property type="project" value="TreeGrafter"/>
</dbReference>
<evidence type="ECO:0000256" key="7">
    <source>
        <dbReference type="ARBA" id="ARBA00023212"/>
    </source>
</evidence>
<dbReference type="SMART" id="SM00320">
    <property type="entry name" value="WD40"/>
    <property type="match status" value="11"/>
</dbReference>
<dbReference type="Pfam" id="PF23409">
    <property type="entry name" value="Beta-prop_EML"/>
    <property type="match status" value="1"/>
</dbReference>
<dbReference type="GO" id="GO:0072686">
    <property type="term" value="C:mitotic spindle"/>
    <property type="evidence" value="ECO:0007669"/>
    <property type="project" value="TreeGrafter"/>
</dbReference>
<keyword evidence="10" id="KW-0812">Transmembrane</keyword>
<evidence type="ECO:0000256" key="3">
    <source>
        <dbReference type="ARBA" id="ARBA00022490"/>
    </source>
</evidence>
<evidence type="ECO:0000313" key="13">
    <source>
        <dbReference type="EMBL" id="ELT93984.1"/>
    </source>
</evidence>
<dbReference type="Pfam" id="PF03451">
    <property type="entry name" value="HELP"/>
    <property type="match status" value="1"/>
</dbReference>
<feature type="transmembrane region" description="Helical" evidence="10">
    <location>
        <begin position="137"/>
        <end position="156"/>
    </location>
</feature>
<feature type="repeat" description="WD" evidence="8">
    <location>
        <begin position="568"/>
        <end position="609"/>
    </location>
</feature>
<evidence type="ECO:0000256" key="6">
    <source>
        <dbReference type="ARBA" id="ARBA00022737"/>
    </source>
</evidence>